<feature type="compositionally biased region" description="Low complexity" evidence="1">
    <location>
        <begin position="126"/>
        <end position="138"/>
    </location>
</feature>
<keyword evidence="4" id="KW-1185">Reference proteome</keyword>
<evidence type="ECO:0000313" key="4">
    <source>
        <dbReference type="Proteomes" id="UP001054902"/>
    </source>
</evidence>
<evidence type="ECO:0000256" key="1">
    <source>
        <dbReference type="SAM" id="MobiDB-lite"/>
    </source>
</evidence>
<feature type="compositionally biased region" description="Low complexity" evidence="1">
    <location>
        <begin position="233"/>
        <end position="247"/>
    </location>
</feature>
<dbReference type="SMART" id="SM00220">
    <property type="entry name" value="S_TKc"/>
    <property type="match status" value="1"/>
</dbReference>
<dbReference type="InterPro" id="IPR036047">
    <property type="entry name" value="F-box-like_dom_sf"/>
</dbReference>
<organism evidence="3 4">
    <name type="scientific">Chaetoceros tenuissimus</name>
    <dbReference type="NCBI Taxonomy" id="426638"/>
    <lineage>
        <taxon>Eukaryota</taxon>
        <taxon>Sar</taxon>
        <taxon>Stramenopiles</taxon>
        <taxon>Ochrophyta</taxon>
        <taxon>Bacillariophyta</taxon>
        <taxon>Coscinodiscophyceae</taxon>
        <taxon>Chaetocerotophycidae</taxon>
        <taxon>Chaetocerotales</taxon>
        <taxon>Chaetocerotaceae</taxon>
        <taxon>Chaetoceros</taxon>
    </lineage>
</organism>
<sequence>MEDTSTKLESDFNFQSDNLDGIGFDESQTTQLATRRFTGRRGRVAYGKRGSTRSRQPRPIASLHNESSLGQTIDSMDFEDVQGESLAAPNPRSRRKVQRHRSSLSIGIGALDIQDVSSEATTGKASSLSTMSTKSSSSRNTENLHPNLNEEGLSFKANSASTCFSSLSRSSSAGLGQRSSFHNSSGLGLSHQESSSSTGVSSTNSYLSPKASSRKRSVCESPAIHPDELSNNGGISITRTSTSSFGTRRSRSRIFSPQATKSIIGSSVVNLDAYESLLFFPGTERPDDDICDSDTDVNDTSNILSTSIDLDSSQDVSVNELDSSIEVDRPPLQIKRTSSIASRFENDIFAPINLKDGKTGHEKVFEEMSSYDDLKFLIRQLRAWKNGTQAMVSRFCTVVPPSKWKHERKNKFNNWLTSSLGFSLRSGGGGVLYLQTNKTNASKVHKELEDAMLSYKTTSKDNTRPKLERKSTCPPAFPISSVKIARSPSIPMLRGRSLTSPSVFPSFRSRRSRSMTLDHPSPMNQSVGDIAQKLEHTHLEQIWIDLKAEAEPKKEENFQSTPFQRTVTMDVNSDLVPGRPSHDCSVNAGDYLNNLHMESVGLTPRANTETLSAPPPSFSNNKTPVGFSIMSPCVRQNQILSLDDNDCMETPMPRSSMNWGSRPVSGKDWGASKKCDPTIIEILISKYRSRLDKSTSFVCETHTEKRNSEHLSSIGSKEIALVRADSIQLGFDQEADDNSVATNVPNLNTILSQEEMEEDEDSFCAMDDTEIDEPSKFNRRREKSMAKRTRMSICESSLSSPRPFRLSSVRKKSTFALDSQIKLNVERMQTLDESLTSNISSFTEQERTVDDSSLFANMDQNILLQVFSYLTEYELLTSSSVVCSSWADAATDAHASLMLLSVGCNSSFVYDNQGENSFDTEDEDQDEVEDTASRSIMISMQRPWNYLASRFPWGMFLSEGAFKRVYKVWNSNVNANEAVSVMNVDQIDNVNVVGSELAVSVMLSSMARRNICPNFVLVRGVFTSEYEPDDLWGTEDNKRPNGTHFDPTCKYKMPKKPSKEDKGSFQYIRMELCREGDAEEYIKRQPGATLPLIDARSLLFQMAFSLHVAGNKFGMKHYDVKLLNFFIDNVNDPSIQESQHPYTILRYGLGSHIFHLKMKTPNAVFAKLADFGTANVRADSIGQPVLIGNFTTLENTPPEYLILGDAATQGYGHDYFGLGLCMLHLFTGHAPYEEILETVFCPKNLEKKLKTIWENKKTTGYEVIRNVILCDVFEDENGNILEGEPDDTLYDTLYRFLVLFGLPSEKFNMKEGNRVWRALELCLSPPQYSAPSRRSGRNASSQNATSGGLDFEQYQKDCEAFSIHFGNNKYIARARENLQKINGGMDLLLSLVNFDPKKRESPLGVLNSTFMESLRVGYGAEDITEGDIVRSYMSYSLR</sequence>
<protein>
    <recommendedName>
        <fullName evidence="2">Protein kinase domain-containing protein</fullName>
    </recommendedName>
</protein>
<dbReference type="PROSITE" id="PS50011">
    <property type="entry name" value="PROTEIN_KINASE_DOM"/>
    <property type="match status" value="1"/>
</dbReference>
<dbReference type="SUPFAM" id="SSF81383">
    <property type="entry name" value="F-box domain"/>
    <property type="match status" value="1"/>
</dbReference>
<gene>
    <name evidence="3" type="ORF">CTEN210_11328</name>
</gene>
<dbReference type="InterPro" id="IPR001810">
    <property type="entry name" value="F-box_dom"/>
</dbReference>
<dbReference type="GO" id="GO:0005524">
    <property type="term" value="F:ATP binding"/>
    <property type="evidence" value="ECO:0007669"/>
    <property type="project" value="InterPro"/>
</dbReference>
<dbReference type="Proteomes" id="UP001054902">
    <property type="component" value="Unassembled WGS sequence"/>
</dbReference>
<feature type="compositionally biased region" description="Polar residues" evidence="1">
    <location>
        <begin position="1328"/>
        <end position="1346"/>
    </location>
</feature>
<feature type="region of interest" description="Disordered" evidence="1">
    <location>
        <begin position="174"/>
        <end position="251"/>
    </location>
</feature>
<dbReference type="EMBL" id="BLLK01000047">
    <property type="protein sequence ID" value="GFH54852.1"/>
    <property type="molecule type" value="Genomic_DNA"/>
</dbReference>
<comment type="caution">
    <text evidence="3">The sequence shown here is derived from an EMBL/GenBank/DDBJ whole genome shotgun (WGS) entry which is preliminary data.</text>
</comment>
<feature type="region of interest" description="Disordered" evidence="1">
    <location>
        <begin position="1033"/>
        <end position="1057"/>
    </location>
</feature>
<feature type="region of interest" description="Disordered" evidence="1">
    <location>
        <begin position="117"/>
        <end position="149"/>
    </location>
</feature>
<dbReference type="PROSITE" id="PS00108">
    <property type="entry name" value="PROTEIN_KINASE_ST"/>
    <property type="match status" value="1"/>
</dbReference>
<feature type="region of interest" description="Disordered" evidence="1">
    <location>
        <begin position="1328"/>
        <end position="1347"/>
    </location>
</feature>
<accession>A0AAD3CZ18</accession>
<evidence type="ECO:0000259" key="2">
    <source>
        <dbReference type="PROSITE" id="PS50011"/>
    </source>
</evidence>
<proteinExistence type="predicted"/>
<dbReference type="Pfam" id="PF12937">
    <property type="entry name" value="F-box-like"/>
    <property type="match status" value="1"/>
</dbReference>
<feature type="region of interest" description="Disordered" evidence="1">
    <location>
        <begin position="1"/>
        <end position="70"/>
    </location>
</feature>
<feature type="compositionally biased region" description="Basic and acidic residues" evidence="1">
    <location>
        <begin position="1"/>
        <end position="10"/>
    </location>
</feature>
<feature type="compositionally biased region" description="Low complexity" evidence="1">
    <location>
        <begin position="190"/>
        <end position="208"/>
    </location>
</feature>
<dbReference type="InterPro" id="IPR011009">
    <property type="entry name" value="Kinase-like_dom_sf"/>
</dbReference>
<name>A0AAD3CZ18_9STRA</name>
<dbReference type="Pfam" id="PF00069">
    <property type="entry name" value="Pkinase"/>
    <property type="match status" value="1"/>
</dbReference>
<dbReference type="InterPro" id="IPR000719">
    <property type="entry name" value="Prot_kinase_dom"/>
</dbReference>
<dbReference type="Gene3D" id="1.20.1280.50">
    <property type="match status" value="1"/>
</dbReference>
<dbReference type="Gene3D" id="1.10.510.10">
    <property type="entry name" value="Transferase(Phosphotransferase) domain 1"/>
    <property type="match status" value="1"/>
</dbReference>
<dbReference type="SUPFAM" id="SSF56112">
    <property type="entry name" value="Protein kinase-like (PK-like)"/>
    <property type="match status" value="1"/>
</dbReference>
<evidence type="ECO:0000313" key="3">
    <source>
        <dbReference type="EMBL" id="GFH54852.1"/>
    </source>
</evidence>
<feature type="domain" description="Protein kinase" evidence="2">
    <location>
        <begin position="951"/>
        <end position="1411"/>
    </location>
</feature>
<reference evidence="3 4" key="1">
    <citation type="journal article" date="2021" name="Sci. Rep.">
        <title>The genome of the diatom Chaetoceros tenuissimus carries an ancient integrated fragment of an extant virus.</title>
        <authorList>
            <person name="Hongo Y."/>
            <person name="Kimura K."/>
            <person name="Takaki Y."/>
            <person name="Yoshida Y."/>
            <person name="Baba S."/>
            <person name="Kobayashi G."/>
            <person name="Nagasaki K."/>
            <person name="Hano T."/>
            <person name="Tomaru Y."/>
        </authorList>
    </citation>
    <scope>NUCLEOTIDE SEQUENCE [LARGE SCALE GENOMIC DNA]</scope>
    <source>
        <strain evidence="3 4">NIES-3715</strain>
    </source>
</reference>
<dbReference type="GO" id="GO:0004672">
    <property type="term" value="F:protein kinase activity"/>
    <property type="evidence" value="ECO:0007669"/>
    <property type="project" value="InterPro"/>
</dbReference>
<dbReference type="InterPro" id="IPR008271">
    <property type="entry name" value="Ser/Thr_kinase_AS"/>
</dbReference>